<sequence>MLGIYAQSFMTATRTNTVQLRDAPRPQARKPRRWLPRGNWWVDPIRNTDPYDL</sequence>
<gene>
    <name evidence="1" type="ORF">SAMN04488092_103329</name>
</gene>
<keyword evidence="2" id="KW-1185">Reference proteome</keyword>
<proteinExistence type="predicted"/>
<dbReference type="EMBL" id="FOEP01000003">
    <property type="protein sequence ID" value="SEQ02803.1"/>
    <property type="molecule type" value="Genomic_DNA"/>
</dbReference>
<reference evidence="1 2" key="1">
    <citation type="submission" date="2016-10" db="EMBL/GenBank/DDBJ databases">
        <authorList>
            <person name="de Groot N.N."/>
        </authorList>
    </citation>
    <scope>NUCLEOTIDE SEQUENCE [LARGE SCALE GENOMIC DNA]</scope>
    <source>
        <strain evidence="1 2">DSM 22007</strain>
    </source>
</reference>
<evidence type="ECO:0000313" key="1">
    <source>
        <dbReference type="EMBL" id="SEQ02803.1"/>
    </source>
</evidence>
<organism evidence="1 2">
    <name type="scientific">Thalassovita taeanensis</name>
    <dbReference type="NCBI Taxonomy" id="657014"/>
    <lineage>
        <taxon>Bacteria</taxon>
        <taxon>Pseudomonadati</taxon>
        <taxon>Pseudomonadota</taxon>
        <taxon>Alphaproteobacteria</taxon>
        <taxon>Rhodobacterales</taxon>
        <taxon>Roseobacteraceae</taxon>
        <taxon>Thalassovita</taxon>
    </lineage>
</organism>
<name>A0A1H9CQC5_9RHOB</name>
<accession>A0A1H9CQC5</accession>
<dbReference type="AlphaFoldDB" id="A0A1H9CQC5"/>
<protein>
    <submittedName>
        <fullName evidence="1">Uncharacterized protein</fullName>
    </submittedName>
</protein>
<dbReference type="Proteomes" id="UP000198634">
    <property type="component" value="Unassembled WGS sequence"/>
</dbReference>
<evidence type="ECO:0000313" key="2">
    <source>
        <dbReference type="Proteomes" id="UP000198634"/>
    </source>
</evidence>